<sequence length="283" mass="32329">MKLLFILLAAMGISSDKLNIDLKYEEETVENISLAEYEMSPYPEYLIDETKLNELIIRTNKKISKEAVDASLNEHGEIVSEQNGRTIDQTKFKQAFYEAFYNRKPSQLEIPASPVYPKVDSELLERIKRKRISHYVTYFNVRNKERVHNIKLASDAINNQVVFPGETFSFNQVVGKRTVSKGYLPAPVIIKGELSEGIGGGICQVSSTLFNAVDRAGVKILERYSHSRRVPYVPPKRDATVSWYGPDFTFRNQHNQPLLIRSMVLGGQMIIMVFSSEDLDYEH</sequence>
<dbReference type="PANTHER" id="PTHR35788:SF1">
    <property type="entry name" value="EXPORTED PROTEIN"/>
    <property type="match status" value="1"/>
</dbReference>
<evidence type="ECO:0000313" key="3">
    <source>
        <dbReference type="Proteomes" id="UP000323317"/>
    </source>
</evidence>
<dbReference type="Pfam" id="PF12229">
    <property type="entry name" value="PG_binding_4"/>
    <property type="match status" value="1"/>
</dbReference>
<proteinExistence type="predicted"/>
<comment type="caution">
    <text evidence="2">The sequence shown here is derived from an EMBL/GenBank/DDBJ whole genome shotgun (WGS) entry which is preliminary data.</text>
</comment>
<reference evidence="2 3" key="1">
    <citation type="submission" date="2019-08" db="EMBL/GenBank/DDBJ databases">
        <title>Bacillus genomes from the desert of Cuatro Cienegas, Coahuila.</title>
        <authorList>
            <person name="Olmedo-Alvarez G."/>
        </authorList>
    </citation>
    <scope>NUCLEOTIDE SEQUENCE [LARGE SCALE GENOMIC DNA]</scope>
    <source>
        <strain evidence="2 3">CH40_1T</strain>
    </source>
</reference>
<dbReference type="InterPro" id="IPR007391">
    <property type="entry name" value="Vancomycin_resist_VanW"/>
</dbReference>
<feature type="domain" description="YoaR-like putative peptidoglycan binding" evidence="1">
    <location>
        <begin position="40"/>
        <end position="101"/>
    </location>
</feature>
<evidence type="ECO:0000259" key="1">
    <source>
        <dbReference type="Pfam" id="PF12229"/>
    </source>
</evidence>
<accession>A0A5D4KJ86</accession>
<dbReference type="Pfam" id="PF04294">
    <property type="entry name" value="VanW"/>
    <property type="match status" value="1"/>
</dbReference>
<evidence type="ECO:0000313" key="2">
    <source>
        <dbReference type="EMBL" id="TYR77354.1"/>
    </source>
</evidence>
<dbReference type="InterPro" id="IPR052913">
    <property type="entry name" value="Glycopeptide_resist_protein"/>
</dbReference>
<dbReference type="RefSeq" id="WP_148944974.1">
    <property type="nucleotide sequence ID" value="NZ_VTEH01000001.1"/>
</dbReference>
<dbReference type="InterPro" id="IPR022029">
    <property type="entry name" value="YoaR-like_PG-bd"/>
</dbReference>
<protein>
    <recommendedName>
        <fullName evidence="1">YoaR-like putative peptidoglycan binding domain-containing protein</fullName>
    </recommendedName>
</protein>
<dbReference type="EMBL" id="VTEH01000001">
    <property type="protein sequence ID" value="TYR77354.1"/>
    <property type="molecule type" value="Genomic_DNA"/>
</dbReference>
<name>A0A5D4KJ86_9BACI</name>
<gene>
    <name evidence="2" type="ORF">FZC79_00590</name>
</gene>
<dbReference type="AlphaFoldDB" id="A0A5D4KJ86"/>
<dbReference type="PANTHER" id="PTHR35788">
    <property type="entry name" value="EXPORTED PROTEIN-RELATED"/>
    <property type="match status" value="1"/>
</dbReference>
<dbReference type="Proteomes" id="UP000323317">
    <property type="component" value="Unassembled WGS sequence"/>
</dbReference>
<organism evidence="2 3">
    <name type="scientific">Rossellomorea vietnamensis</name>
    <dbReference type="NCBI Taxonomy" id="218284"/>
    <lineage>
        <taxon>Bacteria</taxon>
        <taxon>Bacillati</taxon>
        <taxon>Bacillota</taxon>
        <taxon>Bacilli</taxon>
        <taxon>Bacillales</taxon>
        <taxon>Bacillaceae</taxon>
        <taxon>Rossellomorea</taxon>
    </lineage>
</organism>